<dbReference type="NCBIfam" id="NF000711">
    <property type="entry name" value="PRK00039.2-1"/>
    <property type="match status" value="1"/>
</dbReference>
<dbReference type="HAMAP" id="MF_00034">
    <property type="entry name" value="RuvC"/>
    <property type="match status" value="1"/>
</dbReference>
<dbReference type="NCBIfam" id="TIGR00228">
    <property type="entry name" value="ruvC"/>
    <property type="match status" value="1"/>
</dbReference>
<organism evidence="15 16">
    <name type="scientific">Oceanivirga miroungae</name>
    <dbReference type="NCBI Taxonomy" id="1130046"/>
    <lineage>
        <taxon>Bacteria</taxon>
        <taxon>Fusobacteriati</taxon>
        <taxon>Fusobacteriota</taxon>
        <taxon>Fusobacteriia</taxon>
        <taxon>Fusobacteriales</taxon>
        <taxon>Leptotrichiaceae</taxon>
        <taxon>Oceanivirga</taxon>
    </lineage>
</organism>
<dbReference type="EMBL" id="CABWIB010000001">
    <property type="protein sequence ID" value="VWL85459.1"/>
    <property type="molecule type" value="Genomic_DNA"/>
</dbReference>
<comment type="subcellular location">
    <subcellularLocation>
        <location evidence="13">Cytoplasm</location>
    </subcellularLocation>
</comment>
<proteinExistence type="inferred from homology"/>
<keyword evidence="8 13" id="KW-0460">Magnesium</keyword>
<keyword evidence="5 13" id="KW-0255">Endonuclease</keyword>
<comment type="function">
    <text evidence="13">The RuvA-RuvB-RuvC complex processes Holliday junction (HJ) DNA during genetic recombination and DNA repair. Endonuclease that resolves HJ intermediates. Cleaves cruciform DNA by making single-stranded nicks across the HJ at symmetrical positions within the homologous arms, yielding a 5'-phosphate and a 3'-hydroxyl group; requires a central core of homology in the junction. The consensus cleavage sequence is 5'-(A/T)TT(C/G)-3'. Cleavage occurs on the 3'-side of the TT dinucleotide at the point of strand exchange. HJ branch migration catalyzed by RuvA-RuvB allows RuvC to scan DNA until it finds its consensus sequence, where it cleaves and resolves the cruciform DNA.</text>
</comment>
<dbReference type="AlphaFoldDB" id="A0A6I8MB20"/>
<evidence type="ECO:0000256" key="7">
    <source>
        <dbReference type="ARBA" id="ARBA00022801"/>
    </source>
</evidence>
<feature type="binding site" evidence="13">
    <location>
        <position position="12"/>
    </location>
    <ligand>
        <name>Mg(2+)</name>
        <dbReference type="ChEBI" id="CHEBI:18420"/>
        <label>1</label>
    </ligand>
</feature>
<evidence type="ECO:0000256" key="12">
    <source>
        <dbReference type="ARBA" id="ARBA00029354"/>
    </source>
</evidence>
<gene>
    <name evidence="13" type="primary">ruvC</name>
    <name evidence="15" type="ORF">OMES3154_00744</name>
</gene>
<keyword evidence="16" id="KW-1185">Reference proteome</keyword>
<dbReference type="InterPro" id="IPR002176">
    <property type="entry name" value="X-over_junc_endoDNase_RuvC"/>
</dbReference>
<dbReference type="PRINTS" id="PR00696">
    <property type="entry name" value="RSOLVASERUVC"/>
</dbReference>
<feature type="binding site" evidence="13">
    <location>
        <position position="72"/>
    </location>
    <ligand>
        <name>Mg(2+)</name>
        <dbReference type="ChEBI" id="CHEBI:18420"/>
        <label>2</label>
    </ligand>
</feature>
<evidence type="ECO:0000256" key="13">
    <source>
        <dbReference type="HAMAP-Rule" id="MF_00034"/>
    </source>
</evidence>
<keyword evidence="3 13" id="KW-0540">Nuclease</keyword>
<dbReference type="Proteomes" id="UP000419017">
    <property type="component" value="Unassembled WGS sequence"/>
</dbReference>
<keyword evidence="4 13" id="KW-0479">Metal-binding</keyword>
<evidence type="ECO:0000256" key="8">
    <source>
        <dbReference type="ARBA" id="ARBA00022842"/>
    </source>
</evidence>
<dbReference type="PANTHER" id="PTHR30194">
    <property type="entry name" value="CROSSOVER JUNCTION ENDODEOXYRIBONUCLEASE RUVC"/>
    <property type="match status" value="1"/>
</dbReference>
<reference evidence="15 16" key="1">
    <citation type="submission" date="2019-10" db="EMBL/GenBank/DDBJ databases">
        <authorList>
            <person name="Blom J."/>
        </authorList>
    </citation>
    <scope>NUCLEOTIDE SEQUENCE [LARGE SCALE GENOMIC DNA]</scope>
    <source>
        <strain evidence="15 16">ES3154-GLU</strain>
    </source>
</reference>
<dbReference type="InterPro" id="IPR012337">
    <property type="entry name" value="RNaseH-like_sf"/>
</dbReference>
<comment type="subunit">
    <text evidence="13">Homodimer which binds Holliday junction (HJ) DNA. The HJ becomes 2-fold symmetrical on binding to RuvC with unstacked arms; it has a different conformation from HJ DNA in complex with RuvA. In the full resolvosome a probable DNA-RuvA(4)-RuvB(12)-RuvC(2) complex forms which resolves the HJ.</text>
</comment>
<keyword evidence="7 13" id="KW-0378">Hydrolase</keyword>
<dbReference type="Pfam" id="PF02075">
    <property type="entry name" value="RuvC"/>
    <property type="match status" value="1"/>
</dbReference>
<dbReference type="PANTHER" id="PTHR30194:SF3">
    <property type="entry name" value="CROSSOVER JUNCTION ENDODEOXYRIBONUCLEASE RUVC"/>
    <property type="match status" value="1"/>
</dbReference>
<dbReference type="Gene3D" id="3.30.420.10">
    <property type="entry name" value="Ribonuclease H-like superfamily/Ribonuclease H"/>
    <property type="match status" value="1"/>
</dbReference>
<dbReference type="SUPFAM" id="SSF53098">
    <property type="entry name" value="Ribonuclease H-like"/>
    <property type="match status" value="1"/>
</dbReference>
<keyword evidence="9 13" id="KW-0238">DNA-binding</keyword>
<evidence type="ECO:0000313" key="15">
    <source>
        <dbReference type="EMBL" id="VWL85459.1"/>
    </source>
</evidence>
<dbReference type="GO" id="GO:0003677">
    <property type="term" value="F:DNA binding"/>
    <property type="evidence" value="ECO:0007669"/>
    <property type="project" value="UniProtKB-KW"/>
</dbReference>
<evidence type="ECO:0000256" key="10">
    <source>
        <dbReference type="ARBA" id="ARBA00023172"/>
    </source>
</evidence>
<protein>
    <recommendedName>
        <fullName evidence="13 14">Crossover junction endodeoxyribonuclease RuvC</fullName>
        <ecNumber evidence="13 14">3.1.21.10</ecNumber>
    </recommendedName>
    <alternativeName>
        <fullName evidence="13">Holliday junction nuclease RuvC</fullName>
    </alternativeName>
    <alternativeName>
        <fullName evidence="13">Holliday junction resolvase RuvC</fullName>
    </alternativeName>
</protein>
<dbReference type="InterPro" id="IPR036397">
    <property type="entry name" value="RNaseH_sf"/>
</dbReference>
<evidence type="ECO:0000256" key="3">
    <source>
        <dbReference type="ARBA" id="ARBA00022722"/>
    </source>
</evidence>
<evidence type="ECO:0000256" key="14">
    <source>
        <dbReference type="NCBIfam" id="TIGR00228"/>
    </source>
</evidence>
<evidence type="ECO:0000313" key="16">
    <source>
        <dbReference type="Proteomes" id="UP000419017"/>
    </source>
</evidence>
<evidence type="ECO:0000256" key="4">
    <source>
        <dbReference type="ARBA" id="ARBA00022723"/>
    </source>
</evidence>
<dbReference type="GO" id="GO:0006281">
    <property type="term" value="P:DNA repair"/>
    <property type="evidence" value="ECO:0007669"/>
    <property type="project" value="UniProtKB-UniRule"/>
</dbReference>
<keyword evidence="10 13" id="KW-0233">DNA recombination</keyword>
<evidence type="ECO:0000256" key="11">
    <source>
        <dbReference type="ARBA" id="ARBA00023204"/>
    </source>
</evidence>
<comment type="cofactor">
    <cofactor evidence="13">
        <name>Mg(2+)</name>
        <dbReference type="ChEBI" id="CHEBI:18420"/>
    </cofactor>
    <text evidence="13">Binds 2 Mg(2+) ion per subunit.</text>
</comment>
<sequence>MKYEKIRVLGIDPGTAIVGYSILELENGKYNLIDYGCIYTDKDTKMEVRLEQIYDRLDTIIKLYKPSEMAIEDLYFFKNQKTVIKVSQARGVINLAAIKNGLDITDYTPLQVKMGVCSYGRATKSQVQEMVKLILSLDEIPKPDDAADAIAIAITHLNSMNIPKIDKTNIKKSNLKTGAKISAKDYKELFRK</sequence>
<evidence type="ECO:0000256" key="6">
    <source>
        <dbReference type="ARBA" id="ARBA00022763"/>
    </source>
</evidence>
<feature type="binding site" evidence="13">
    <location>
        <position position="145"/>
    </location>
    <ligand>
        <name>Mg(2+)</name>
        <dbReference type="ChEBI" id="CHEBI:18420"/>
        <label>1</label>
    </ligand>
</feature>
<dbReference type="FunFam" id="3.30.420.10:FF:000002">
    <property type="entry name" value="Crossover junction endodeoxyribonuclease RuvC"/>
    <property type="match status" value="1"/>
</dbReference>
<dbReference type="GO" id="GO:0006310">
    <property type="term" value="P:DNA recombination"/>
    <property type="evidence" value="ECO:0007669"/>
    <property type="project" value="UniProtKB-UniRule"/>
</dbReference>
<dbReference type="CDD" id="cd16962">
    <property type="entry name" value="RuvC"/>
    <property type="match status" value="1"/>
</dbReference>
<feature type="active site" evidence="13">
    <location>
        <position position="145"/>
    </location>
</feature>
<dbReference type="GO" id="GO:0005737">
    <property type="term" value="C:cytoplasm"/>
    <property type="evidence" value="ECO:0007669"/>
    <property type="project" value="UniProtKB-SubCell"/>
</dbReference>
<dbReference type="EC" id="3.1.21.10" evidence="13 14"/>
<dbReference type="GO" id="GO:0008821">
    <property type="term" value="F:crossover junction DNA endonuclease activity"/>
    <property type="evidence" value="ECO:0007669"/>
    <property type="project" value="UniProtKB-UniRule"/>
</dbReference>
<evidence type="ECO:0000256" key="5">
    <source>
        <dbReference type="ARBA" id="ARBA00022759"/>
    </source>
</evidence>
<accession>A0A6I8MB20</accession>
<keyword evidence="6 13" id="KW-0227">DNA damage</keyword>
<comment type="similarity">
    <text evidence="1 13">Belongs to the RuvC family.</text>
</comment>
<keyword evidence="2 13" id="KW-0963">Cytoplasm</keyword>
<dbReference type="GO" id="GO:0000287">
    <property type="term" value="F:magnesium ion binding"/>
    <property type="evidence" value="ECO:0007669"/>
    <property type="project" value="UniProtKB-UniRule"/>
</dbReference>
<keyword evidence="11 13" id="KW-0234">DNA repair</keyword>
<feature type="active site" evidence="13">
    <location>
        <position position="12"/>
    </location>
</feature>
<dbReference type="GO" id="GO:0048476">
    <property type="term" value="C:Holliday junction resolvase complex"/>
    <property type="evidence" value="ECO:0007669"/>
    <property type="project" value="UniProtKB-UniRule"/>
</dbReference>
<name>A0A6I8MB20_9FUSO</name>
<comment type="catalytic activity">
    <reaction evidence="12 13">
        <text>Endonucleolytic cleavage at a junction such as a reciprocal single-stranded crossover between two homologous DNA duplexes (Holliday junction).</text>
        <dbReference type="EC" id="3.1.21.10"/>
    </reaction>
</comment>
<evidence type="ECO:0000256" key="9">
    <source>
        <dbReference type="ARBA" id="ARBA00023125"/>
    </source>
</evidence>
<evidence type="ECO:0000256" key="1">
    <source>
        <dbReference type="ARBA" id="ARBA00009518"/>
    </source>
</evidence>
<evidence type="ECO:0000256" key="2">
    <source>
        <dbReference type="ARBA" id="ARBA00022490"/>
    </source>
</evidence>
<feature type="active site" evidence="13">
    <location>
        <position position="72"/>
    </location>
</feature>